<keyword evidence="3 5" id="KW-1133">Transmembrane helix</keyword>
<evidence type="ECO:0000256" key="1">
    <source>
        <dbReference type="ARBA" id="ARBA00004370"/>
    </source>
</evidence>
<protein>
    <recommendedName>
        <fullName evidence="6">Fatty acid hydroxylase domain-containing protein</fullName>
    </recommendedName>
</protein>
<comment type="caution">
    <text evidence="7">The sequence shown here is derived from an EMBL/GenBank/DDBJ whole genome shotgun (WGS) entry which is preliminary data.</text>
</comment>
<dbReference type="PANTHER" id="PTHR11863">
    <property type="entry name" value="STEROL DESATURASE"/>
    <property type="match status" value="1"/>
</dbReference>
<dbReference type="GO" id="GO:0008610">
    <property type="term" value="P:lipid biosynthetic process"/>
    <property type="evidence" value="ECO:0007669"/>
    <property type="project" value="InterPro"/>
</dbReference>
<reference evidence="7 8" key="1">
    <citation type="submission" date="2017-10" db="EMBL/GenBank/DDBJ databases">
        <title>Comparative genomics in systemic dimorphic fungi from Ajellomycetaceae.</title>
        <authorList>
            <person name="Munoz J.F."/>
            <person name="Mcewen J.G."/>
            <person name="Clay O.K."/>
            <person name="Cuomo C.A."/>
        </authorList>
    </citation>
    <scope>NUCLEOTIDE SEQUENCE [LARGE SCALE GENOMIC DNA]</scope>
    <source>
        <strain evidence="7 8">UAMH7299</strain>
    </source>
</reference>
<organism evidence="7 8">
    <name type="scientific">Polytolypa hystricis (strain UAMH7299)</name>
    <dbReference type="NCBI Taxonomy" id="1447883"/>
    <lineage>
        <taxon>Eukaryota</taxon>
        <taxon>Fungi</taxon>
        <taxon>Dikarya</taxon>
        <taxon>Ascomycota</taxon>
        <taxon>Pezizomycotina</taxon>
        <taxon>Eurotiomycetes</taxon>
        <taxon>Eurotiomycetidae</taxon>
        <taxon>Onygenales</taxon>
        <taxon>Onygenales incertae sedis</taxon>
        <taxon>Polytolypa</taxon>
    </lineage>
</organism>
<keyword evidence="8" id="KW-1185">Reference proteome</keyword>
<evidence type="ECO:0000313" key="7">
    <source>
        <dbReference type="EMBL" id="PGH23972.1"/>
    </source>
</evidence>
<dbReference type="OrthoDB" id="6354873at2759"/>
<dbReference type="Proteomes" id="UP000224634">
    <property type="component" value="Unassembled WGS sequence"/>
</dbReference>
<dbReference type="STRING" id="1447883.A0A2B7YSX4"/>
<evidence type="ECO:0000256" key="5">
    <source>
        <dbReference type="SAM" id="Phobius"/>
    </source>
</evidence>
<proteinExistence type="predicted"/>
<dbReference type="GO" id="GO:0016491">
    <property type="term" value="F:oxidoreductase activity"/>
    <property type="evidence" value="ECO:0007669"/>
    <property type="project" value="InterPro"/>
</dbReference>
<feature type="transmembrane region" description="Helical" evidence="5">
    <location>
        <begin position="121"/>
        <end position="140"/>
    </location>
</feature>
<evidence type="ECO:0000256" key="3">
    <source>
        <dbReference type="ARBA" id="ARBA00022989"/>
    </source>
</evidence>
<keyword evidence="4 5" id="KW-0472">Membrane</keyword>
<sequence length="341" mass="39676">MDIVLDLFETLIGDHVYSRILPAQLVYSNAQSSSNGSAIGGLSCHYEPATKFFSITPSQAACMSAWPRENIYRQSINLFLIPWIFGLAVYFIFASLSYIFIFDKEMKNHPKYLKNQVWLEIRQATIAMPGMSLLMLPLVLGEVRGYSKMYDTSADGPGRWYDIAQFPLFLLFTDFCIYWIHRGLHHPSIYKTLHKSHHKWIIPTPYAAYAFHPADGFAQALPYYIFPFLFPLQKLAYIFFFVFVNFWSILIHDGEYMADNPIINGAACHTLHHWHFRCNYGQYSTLWDRVWGSYKRPDEELFARELKKSHAAWEKQSREVEVVVGEVEGVDDRTYEGKKDI</sequence>
<dbReference type="Pfam" id="PF04116">
    <property type="entry name" value="FA_hydroxylase"/>
    <property type="match status" value="1"/>
</dbReference>
<dbReference type="InterPro" id="IPR050307">
    <property type="entry name" value="Sterol_Desaturase_Related"/>
</dbReference>
<dbReference type="GO" id="GO:0005506">
    <property type="term" value="F:iron ion binding"/>
    <property type="evidence" value="ECO:0007669"/>
    <property type="project" value="InterPro"/>
</dbReference>
<keyword evidence="2 5" id="KW-0812">Transmembrane</keyword>
<feature type="transmembrane region" description="Helical" evidence="5">
    <location>
        <begin position="160"/>
        <end position="180"/>
    </location>
</feature>
<evidence type="ECO:0000313" key="8">
    <source>
        <dbReference type="Proteomes" id="UP000224634"/>
    </source>
</evidence>
<evidence type="ECO:0000256" key="4">
    <source>
        <dbReference type="ARBA" id="ARBA00023136"/>
    </source>
</evidence>
<feature type="domain" description="Fatty acid hydroxylase" evidence="6">
    <location>
        <begin position="167"/>
        <end position="292"/>
    </location>
</feature>
<evidence type="ECO:0000256" key="2">
    <source>
        <dbReference type="ARBA" id="ARBA00022692"/>
    </source>
</evidence>
<accession>A0A2B7YSX4</accession>
<dbReference type="AlphaFoldDB" id="A0A2B7YSX4"/>
<comment type="subcellular location">
    <subcellularLocation>
        <location evidence="1">Membrane</location>
    </subcellularLocation>
</comment>
<feature type="transmembrane region" description="Helical" evidence="5">
    <location>
        <begin position="223"/>
        <end position="247"/>
    </location>
</feature>
<dbReference type="EMBL" id="PDNA01000018">
    <property type="protein sequence ID" value="PGH23972.1"/>
    <property type="molecule type" value="Genomic_DNA"/>
</dbReference>
<feature type="transmembrane region" description="Helical" evidence="5">
    <location>
        <begin position="78"/>
        <end position="101"/>
    </location>
</feature>
<dbReference type="GO" id="GO:0016020">
    <property type="term" value="C:membrane"/>
    <property type="evidence" value="ECO:0007669"/>
    <property type="project" value="UniProtKB-SubCell"/>
</dbReference>
<dbReference type="InterPro" id="IPR006694">
    <property type="entry name" value="Fatty_acid_hydroxylase"/>
</dbReference>
<name>A0A2B7YSX4_POLH7</name>
<gene>
    <name evidence="7" type="ORF">AJ80_02034</name>
</gene>
<evidence type="ECO:0000259" key="6">
    <source>
        <dbReference type="Pfam" id="PF04116"/>
    </source>
</evidence>